<name>C9KJ74_9FIRM</name>
<dbReference type="eggNOG" id="ENOG5034A3K">
    <property type="taxonomic scope" value="Bacteria"/>
</dbReference>
<sequence length="84" mass="9752">MSYNNKCRLLWKEVTRMTEQEIEKLVQDKLNEAYQENVPPKKFFLTENGRGVVDGGDMYNSVVEDVLRIVQKAMTETLKAALKK</sequence>
<dbReference type="AlphaFoldDB" id="C9KJ74"/>
<organism evidence="1 2">
    <name type="scientific">Mitsuokella multacida DSM 20544</name>
    <dbReference type="NCBI Taxonomy" id="500635"/>
    <lineage>
        <taxon>Bacteria</taxon>
        <taxon>Bacillati</taxon>
        <taxon>Bacillota</taxon>
        <taxon>Negativicutes</taxon>
        <taxon>Selenomonadales</taxon>
        <taxon>Selenomonadaceae</taxon>
        <taxon>Mitsuokella</taxon>
    </lineage>
</organism>
<accession>C9KJ74</accession>
<dbReference type="PATRIC" id="fig|500635.8.peg.67"/>
<gene>
    <name evidence="1" type="ORF">MITSMUL_03071</name>
</gene>
<keyword evidence="2" id="KW-1185">Reference proteome</keyword>
<dbReference type="HOGENOM" id="CLU_2791622_0_0_9"/>
<dbReference type="Proteomes" id="UP000003671">
    <property type="component" value="Unassembled WGS sequence"/>
</dbReference>
<comment type="caution">
    <text evidence="1">The sequence shown here is derived from an EMBL/GenBank/DDBJ whole genome shotgun (WGS) entry which is preliminary data.</text>
</comment>
<evidence type="ECO:0000313" key="2">
    <source>
        <dbReference type="Proteomes" id="UP000003671"/>
    </source>
</evidence>
<evidence type="ECO:0000313" key="1">
    <source>
        <dbReference type="EMBL" id="EEX69940.1"/>
    </source>
</evidence>
<dbReference type="EMBL" id="ABWK02000001">
    <property type="protein sequence ID" value="EEX69940.1"/>
    <property type="molecule type" value="Genomic_DNA"/>
</dbReference>
<reference evidence="1" key="1">
    <citation type="submission" date="2009-09" db="EMBL/GenBank/DDBJ databases">
        <authorList>
            <person name="Weinstock G."/>
            <person name="Sodergren E."/>
            <person name="Clifton S."/>
            <person name="Fulton L."/>
            <person name="Fulton B."/>
            <person name="Courtney L."/>
            <person name="Fronick C."/>
            <person name="Harrison M."/>
            <person name="Strong C."/>
            <person name="Farmer C."/>
            <person name="Delahaunty K."/>
            <person name="Markovic C."/>
            <person name="Hall O."/>
            <person name="Minx P."/>
            <person name="Tomlinson C."/>
            <person name="Mitreva M."/>
            <person name="Nelson J."/>
            <person name="Hou S."/>
            <person name="Wollam A."/>
            <person name="Pepin K.H."/>
            <person name="Johnson M."/>
            <person name="Bhonagiri V."/>
            <person name="Nash W.E."/>
            <person name="Warren W."/>
            <person name="Chinwalla A."/>
            <person name="Mardis E.R."/>
            <person name="Wilson R.K."/>
        </authorList>
    </citation>
    <scope>NUCLEOTIDE SEQUENCE [LARGE SCALE GENOMIC DNA]</scope>
    <source>
        <strain evidence="1">DSM 20544</strain>
    </source>
</reference>
<proteinExistence type="predicted"/>
<protein>
    <submittedName>
        <fullName evidence="1">Uncharacterized protein</fullName>
    </submittedName>
</protein>